<protein>
    <submittedName>
        <fullName evidence="2">D-alanyl-D-alanine carboxypeptidase (Penicillin-binding protein 5/6)</fullName>
    </submittedName>
</protein>
<name>A0A3N2AUV7_9MICO</name>
<keyword evidence="2" id="KW-0645">Protease</keyword>
<gene>
    <name evidence="2" type="ORF">EDD26_2214</name>
</gene>
<dbReference type="Pfam" id="PF00768">
    <property type="entry name" value="Peptidase_S11"/>
    <property type="match status" value="1"/>
</dbReference>
<evidence type="ECO:0000313" key="3">
    <source>
        <dbReference type="Proteomes" id="UP000275456"/>
    </source>
</evidence>
<organism evidence="2 3">
    <name type="scientific">Agrococcus jenensis</name>
    <dbReference type="NCBI Taxonomy" id="46353"/>
    <lineage>
        <taxon>Bacteria</taxon>
        <taxon>Bacillati</taxon>
        <taxon>Actinomycetota</taxon>
        <taxon>Actinomycetes</taxon>
        <taxon>Micrococcales</taxon>
        <taxon>Microbacteriaceae</taxon>
        <taxon>Agrococcus</taxon>
    </lineage>
</organism>
<sequence>MTPARQRGRRWWLGRAVAALLAASLLVGGGTALTVTALQPAPPLAGAAVGADLGVAAAPAAIDWPGSSAAGAFRVVGVDGAEGSFGAAGPMPIASIAKLVAALVVLERHPLGADEQGPTITIGQGDVDDLRAVTREGASVLPVTVGQQLTQRQLLDASMLRSAANASTTLTTWAFGTTRNYLGEARRWLEAHDLDGIRIVDATGLSADNTASAVDVARLMALVDDAPTLRAISGQRAAWLPGLGPVASTNGALGAAGIDSGKTGSLNRSGRTVVVGASVEVGDRTFRIHAALLGIGRSADRDAAIVRLVESVARNLSEREVVGAGDVIATYDASWGERIELRSRTALRIVVWREHGATADLEIPDELAVGAQASVALTVTSSVEQELAWLDTAGAPRPPTLGWRLEHMGEVLGWRFEQDRAGALNGASIS</sequence>
<dbReference type="EMBL" id="RKHJ01000001">
    <property type="protein sequence ID" value="ROR66819.1"/>
    <property type="molecule type" value="Genomic_DNA"/>
</dbReference>
<dbReference type="InterPro" id="IPR001967">
    <property type="entry name" value="Peptidase_S11_N"/>
</dbReference>
<dbReference type="AlphaFoldDB" id="A0A3N2AUV7"/>
<dbReference type="Gene3D" id="3.40.710.10">
    <property type="entry name" value="DD-peptidase/beta-lactamase superfamily"/>
    <property type="match status" value="1"/>
</dbReference>
<dbReference type="RefSeq" id="WP_170165621.1">
    <property type="nucleotide sequence ID" value="NZ_RKHJ01000001.1"/>
</dbReference>
<reference evidence="2 3" key="1">
    <citation type="submission" date="2018-11" db="EMBL/GenBank/DDBJ databases">
        <title>Sequencing the genomes of 1000 actinobacteria strains.</title>
        <authorList>
            <person name="Klenk H.-P."/>
        </authorList>
    </citation>
    <scope>NUCLEOTIDE SEQUENCE [LARGE SCALE GENOMIC DNA]</scope>
    <source>
        <strain evidence="2 3">DSM 9580</strain>
    </source>
</reference>
<dbReference type="GO" id="GO:0009002">
    <property type="term" value="F:serine-type D-Ala-D-Ala carboxypeptidase activity"/>
    <property type="evidence" value="ECO:0007669"/>
    <property type="project" value="InterPro"/>
</dbReference>
<keyword evidence="3" id="KW-1185">Reference proteome</keyword>
<keyword evidence="2" id="KW-0378">Hydrolase</keyword>
<keyword evidence="2" id="KW-0121">Carboxypeptidase</keyword>
<proteinExistence type="predicted"/>
<dbReference type="InterPro" id="IPR012338">
    <property type="entry name" value="Beta-lactam/transpept-like"/>
</dbReference>
<evidence type="ECO:0000259" key="1">
    <source>
        <dbReference type="Pfam" id="PF00768"/>
    </source>
</evidence>
<comment type="caution">
    <text evidence="2">The sequence shown here is derived from an EMBL/GenBank/DDBJ whole genome shotgun (WGS) entry which is preliminary data.</text>
</comment>
<feature type="domain" description="Peptidase S11 D-alanyl-D-alanine carboxypeptidase A N-terminal" evidence="1">
    <location>
        <begin position="91"/>
        <end position="278"/>
    </location>
</feature>
<dbReference type="Proteomes" id="UP000275456">
    <property type="component" value="Unassembled WGS sequence"/>
</dbReference>
<accession>A0A3N2AUV7</accession>
<dbReference type="GO" id="GO:0006508">
    <property type="term" value="P:proteolysis"/>
    <property type="evidence" value="ECO:0007669"/>
    <property type="project" value="InterPro"/>
</dbReference>
<evidence type="ECO:0000313" key="2">
    <source>
        <dbReference type="EMBL" id="ROR66819.1"/>
    </source>
</evidence>
<dbReference type="SUPFAM" id="SSF56601">
    <property type="entry name" value="beta-lactamase/transpeptidase-like"/>
    <property type="match status" value="1"/>
</dbReference>